<accession>W2XMG1</accession>
<gene>
    <name evidence="2" type="ORF">F441_03308</name>
</gene>
<feature type="compositionally biased region" description="Basic and acidic residues" evidence="1">
    <location>
        <begin position="123"/>
        <end position="136"/>
    </location>
</feature>
<dbReference type="AlphaFoldDB" id="W2XMG1"/>
<protein>
    <recommendedName>
        <fullName evidence="4">FAR1 domain-containing protein</fullName>
    </recommendedName>
</protein>
<feature type="non-terminal residue" evidence="2">
    <location>
        <position position="1"/>
    </location>
</feature>
<feature type="region of interest" description="Disordered" evidence="1">
    <location>
        <begin position="99"/>
        <end position="260"/>
    </location>
</feature>
<proteinExistence type="predicted"/>
<organism evidence="2 3">
    <name type="scientific">Phytophthora nicotianae CJ01A1</name>
    <dbReference type="NCBI Taxonomy" id="1317063"/>
    <lineage>
        <taxon>Eukaryota</taxon>
        <taxon>Sar</taxon>
        <taxon>Stramenopiles</taxon>
        <taxon>Oomycota</taxon>
        <taxon>Peronosporomycetes</taxon>
        <taxon>Peronosporales</taxon>
        <taxon>Peronosporaceae</taxon>
        <taxon>Phytophthora</taxon>
    </lineage>
</organism>
<evidence type="ECO:0000313" key="3">
    <source>
        <dbReference type="Proteomes" id="UP000018958"/>
    </source>
</evidence>
<name>W2XMG1_PHYNI</name>
<comment type="caution">
    <text evidence="2">The sequence shown here is derived from an EMBL/GenBank/DDBJ whole genome shotgun (WGS) entry which is preliminary data.</text>
</comment>
<dbReference type="OrthoDB" id="124899at2759"/>
<dbReference type="EMBL" id="ANIX01000742">
    <property type="protein sequence ID" value="ETP23598.1"/>
    <property type="molecule type" value="Genomic_DNA"/>
</dbReference>
<feature type="compositionally biased region" description="Basic and acidic residues" evidence="1">
    <location>
        <begin position="247"/>
        <end position="260"/>
    </location>
</feature>
<feature type="compositionally biased region" description="Acidic residues" evidence="1">
    <location>
        <begin position="144"/>
        <end position="156"/>
    </location>
</feature>
<feature type="compositionally biased region" description="Low complexity" evidence="1">
    <location>
        <begin position="217"/>
        <end position="239"/>
    </location>
</feature>
<feature type="compositionally biased region" description="Low complexity" evidence="1">
    <location>
        <begin position="192"/>
        <end position="206"/>
    </location>
</feature>
<sequence>RDLPPFPGSRRKEVPPILLLQSAILDADQLLAETPAGAERRARGLRSSEDADVSEWRAFVEATFCQAIATKPRLSSGIACGASCCGQERGCWSAFGYPGPTRTSDSKLQKQQQADSALAEVMSQKEKVDNEGEPSDRNSNFGEQGDESAQEGEAMEDGSASSDTGEEQELASDRALSSESEEGSSGEKSSHRTQTSQAARTATNTNRSEESDEEDVFQSATFQQFTSRTSTSVSSRNRQMQNSVESEANKTGKRRADVEKRKGTQYIPENWSKYCITLQCTHGRSQPPRGSGKRKHRKVRTTLCTAKINARVVAGFSGWYDAVKACGHHNHPVTKHQWFNYAENRKVKDNSLKQDAINMHKAGAHAKGILGYLREQSGQLVTLRDVHNMIQGFKKE</sequence>
<evidence type="ECO:0008006" key="4">
    <source>
        <dbReference type="Google" id="ProtNLM"/>
    </source>
</evidence>
<evidence type="ECO:0000256" key="1">
    <source>
        <dbReference type="SAM" id="MobiDB-lite"/>
    </source>
</evidence>
<dbReference type="Proteomes" id="UP000018958">
    <property type="component" value="Unassembled WGS sequence"/>
</dbReference>
<reference evidence="2 3" key="1">
    <citation type="submission" date="2013-11" db="EMBL/GenBank/DDBJ databases">
        <title>The Genome Sequence of Phytophthora parasitica CJ01A1.</title>
        <authorList>
            <consortium name="The Broad Institute Genomics Platform"/>
            <person name="Russ C."/>
            <person name="Tyler B."/>
            <person name="Panabieres F."/>
            <person name="Shan W."/>
            <person name="Tripathy S."/>
            <person name="Grunwald N."/>
            <person name="Machado M."/>
            <person name="Johnson C.S."/>
            <person name="Walker B."/>
            <person name="Young S.K."/>
            <person name="Zeng Q."/>
            <person name="Gargeya S."/>
            <person name="Fitzgerald M."/>
            <person name="Haas B."/>
            <person name="Abouelleil A."/>
            <person name="Allen A.W."/>
            <person name="Alvarado L."/>
            <person name="Arachchi H.M."/>
            <person name="Berlin A.M."/>
            <person name="Chapman S.B."/>
            <person name="Gainer-Dewar J."/>
            <person name="Goldberg J."/>
            <person name="Griggs A."/>
            <person name="Gujja S."/>
            <person name="Hansen M."/>
            <person name="Howarth C."/>
            <person name="Imamovic A."/>
            <person name="Ireland A."/>
            <person name="Larimer J."/>
            <person name="McCowan C."/>
            <person name="Murphy C."/>
            <person name="Pearson M."/>
            <person name="Poon T.W."/>
            <person name="Priest M."/>
            <person name="Roberts A."/>
            <person name="Saif S."/>
            <person name="Shea T."/>
            <person name="Sisk P."/>
            <person name="Sykes S."/>
            <person name="Wortman J."/>
            <person name="Nusbaum C."/>
            <person name="Birren B."/>
        </authorList>
    </citation>
    <scope>NUCLEOTIDE SEQUENCE [LARGE SCALE GENOMIC DNA]</scope>
    <source>
        <strain evidence="2 3">CJ01A1</strain>
    </source>
</reference>
<evidence type="ECO:0000313" key="2">
    <source>
        <dbReference type="EMBL" id="ETP23598.1"/>
    </source>
</evidence>